<dbReference type="EMBL" id="LQWZ01000023">
    <property type="protein sequence ID" value="OAH55838.1"/>
    <property type="molecule type" value="Genomic_DNA"/>
</dbReference>
<comment type="caution">
    <text evidence="6">The sequence shown here is derived from an EMBL/GenBank/DDBJ whole genome shotgun (WGS) entry which is preliminary data.</text>
</comment>
<feature type="transmembrane region" description="Helical" evidence="5">
    <location>
        <begin position="6"/>
        <end position="29"/>
    </location>
</feature>
<proteinExistence type="predicted"/>
<organism evidence="6 7">
    <name type="scientific">Domibacillus aminovorans</name>
    <dbReference type="NCBI Taxonomy" id="29332"/>
    <lineage>
        <taxon>Bacteria</taxon>
        <taxon>Bacillati</taxon>
        <taxon>Bacillota</taxon>
        <taxon>Bacilli</taxon>
        <taxon>Bacillales</taxon>
        <taxon>Bacillaceae</taxon>
        <taxon>Domibacillus</taxon>
    </lineage>
</organism>
<sequence length="211" mass="22958">MHTVSYLLSFYLFLGTNVGALVACVLYKIPKIKAPHLYLLCGLVLTALLVLELIPHALKEYGFISVAFGASLGVLICMGLHDLMEGKSSPTYRPALFLITAIAVHNIPAGLAIGSTLDNQILSTSFIAAMMIHQIPEGLAIMASLLLSDRRRLSLLVFFLFSVLLSGVFLFFSILGYSLALPIKLNGLIVGIAIGFLLFTAVWEFLFKKHS</sequence>
<evidence type="ECO:0000256" key="1">
    <source>
        <dbReference type="ARBA" id="ARBA00004141"/>
    </source>
</evidence>
<keyword evidence="2 5" id="KW-0812">Transmembrane</keyword>
<feature type="transmembrane region" description="Helical" evidence="5">
    <location>
        <begin position="185"/>
        <end position="207"/>
    </location>
</feature>
<feature type="transmembrane region" description="Helical" evidence="5">
    <location>
        <begin position="95"/>
        <end position="114"/>
    </location>
</feature>
<evidence type="ECO:0008006" key="8">
    <source>
        <dbReference type="Google" id="ProtNLM"/>
    </source>
</evidence>
<accession>A0A177KR36</accession>
<dbReference type="GO" id="GO:0016020">
    <property type="term" value="C:membrane"/>
    <property type="evidence" value="ECO:0007669"/>
    <property type="project" value="UniProtKB-SubCell"/>
</dbReference>
<keyword evidence="4 5" id="KW-0472">Membrane</keyword>
<dbReference type="AlphaFoldDB" id="A0A177KR36"/>
<evidence type="ECO:0000313" key="7">
    <source>
        <dbReference type="Proteomes" id="UP000077271"/>
    </source>
</evidence>
<reference evidence="6 7" key="1">
    <citation type="submission" date="2016-01" db="EMBL/GenBank/DDBJ databases">
        <title>Investigation of taxonomic status of Bacillus aminovorans.</title>
        <authorList>
            <person name="Verma A."/>
            <person name="Pal Y."/>
            <person name="Krishnamurthi S."/>
        </authorList>
    </citation>
    <scope>NUCLEOTIDE SEQUENCE [LARGE SCALE GENOMIC DNA]</scope>
    <source>
        <strain evidence="6 7">DSM 4337</strain>
    </source>
</reference>
<dbReference type="GO" id="GO:0046873">
    <property type="term" value="F:metal ion transmembrane transporter activity"/>
    <property type="evidence" value="ECO:0007669"/>
    <property type="project" value="InterPro"/>
</dbReference>
<dbReference type="Pfam" id="PF02535">
    <property type="entry name" value="Zip"/>
    <property type="match status" value="1"/>
</dbReference>
<evidence type="ECO:0000313" key="6">
    <source>
        <dbReference type="EMBL" id="OAH55838.1"/>
    </source>
</evidence>
<keyword evidence="3 5" id="KW-1133">Transmembrane helix</keyword>
<protein>
    <recommendedName>
        <fullName evidence="8">Zinc permease</fullName>
    </recommendedName>
</protein>
<dbReference type="InterPro" id="IPR003689">
    <property type="entry name" value="ZIP"/>
</dbReference>
<evidence type="ECO:0000256" key="4">
    <source>
        <dbReference type="ARBA" id="ARBA00023136"/>
    </source>
</evidence>
<comment type="subcellular location">
    <subcellularLocation>
        <location evidence="1">Membrane</location>
        <topology evidence="1">Multi-pass membrane protein</topology>
    </subcellularLocation>
</comment>
<gene>
    <name evidence="6" type="ORF">AWH48_03945</name>
</gene>
<dbReference type="RefSeq" id="WP_063974928.1">
    <property type="nucleotide sequence ID" value="NZ_LQWZ01000023.1"/>
</dbReference>
<dbReference type="OrthoDB" id="9787346at2"/>
<feature type="transmembrane region" description="Helical" evidence="5">
    <location>
        <begin position="126"/>
        <end position="148"/>
    </location>
</feature>
<dbReference type="Proteomes" id="UP000077271">
    <property type="component" value="Unassembled WGS sequence"/>
</dbReference>
<feature type="transmembrane region" description="Helical" evidence="5">
    <location>
        <begin position="155"/>
        <end position="179"/>
    </location>
</feature>
<feature type="transmembrane region" description="Helical" evidence="5">
    <location>
        <begin position="61"/>
        <end position="83"/>
    </location>
</feature>
<evidence type="ECO:0000256" key="5">
    <source>
        <dbReference type="SAM" id="Phobius"/>
    </source>
</evidence>
<evidence type="ECO:0000256" key="2">
    <source>
        <dbReference type="ARBA" id="ARBA00022692"/>
    </source>
</evidence>
<name>A0A177KR36_9BACI</name>
<evidence type="ECO:0000256" key="3">
    <source>
        <dbReference type="ARBA" id="ARBA00022989"/>
    </source>
</evidence>
<feature type="transmembrane region" description="Helical" evidence="5">
    <location>
        <begin position="36"/>
        <end position="55"/>
    </location>
</feature>